<dbReference type="AlphaFoldDB" id="A0A7W7Z123"/>
<feature type="modified residue" description="4-aspartylphosphate" evidence="1">
    <location>
        <position position="49"/>
    </location>
</feature>
<dbReference type="GO" id="GO:0050135">
    <property type="term" value="F:NADP+ nucleosidase activity"/>
    <property type="evidence" value="ECO:0007669"/>
    <property type="project" value="InterPro"/>
</dbReference>
<evidence type="ECO:0000256" key="1">
    <source>
        <dbReference type="PROSITE-ProRule" id="PRU00169"/>
    </source>
</evidence>
<dbReference type="InterPro" id="IPR001789">
    <property type="entry name" value="Sig_transdc_resp-reg_receiver"/>
</dbReference>
<sequence>MIEDDQLWRERLAAGLSNAGLSVTAFSNWIDSIRYLRDGEEKVACVVADLSVGSSVDYGVNSLRYLSNSAAPPTLVLTSAYMDPIVRKCFSMSFVSDVVPKANIADIEAALTKLTGKSVMLRERRMLRVEVEAMKTRTVFVVHGRDAISRRKVFGFLRSLGLRPLEWEEAVMLCGKASPYIGEVIDAGMAHSQAIVVLLTGDDEVRLSGELASEHDEAETSLRRQPRANVLFEAGFSLARYPNSTIFAVIGDVKLFSDIHGRHLLRLSGAVEDRNTFVGRLRVAGCDLSTSGSDWLQVEL</sequence>
<comment type="caution">
    <text evidence="3">The sequence shown here is derived from an EMBL/GenBank/DDBJ whole genome shotgun (WGS) entry which is preliminary data.</text>
</comment>
<name>A0A7W7Z123_9BRAD</name>
<keyword evidence="1" id="KW-0597">Phosphoprotein</keyword>
<dbReference type="Proteomes" id="UP000542353">
    <property type="component" value="Unassembled WGS sequence"/>
</dbReference>
<reference evidence="3 4" key="1">
    <citation type="submission" date="2020-08" db="EMBL/GenBank/DDBJ databases">
        <title>Genomic Encyclopedia of Type Strains, Phase IV (KMG-IV): sequencing the most valuable type-strain genomes for metagenomic binning, comparative biology and taxonomic classification.</title>
        <authorList>
            <person name="Goeker M."/>
        </authorList>
    </citation>
    <scope>NUCLEOTIDE SEQUENCE [LARGE SCALE GENOMIC DNA]</scope>
    <source>
        <strain evidence="3 4">DSM 12706</strain>
    </source>
</reference>
<dbReference type="RefSeq" id="WP_184254327.1">
    <property type="nucleotide sequence ID" value="NZ_JACHIH010000002.1"/>
</dbReference>
<dbReference type="EMBL" id="JACHIH010000002">
    <property type="protein sequence ID" value="MBB5045973.1"/>
    <property type="molecule type" value="Genomic_DNA"/>
</dbReference>
<evidence type="ECO:0000259" key="2">
    <source>
        <dbReference type="PROSITE" id="PS50110"/>
    </source>
</evidence>
<keyword evidence="4" id="KW-1185">Reference proteome</keyword>
<protein>
    <submittedName>
        <fullName evidence="3">Putative nucleotide-binding protein</fullName>
    </submittedName>
</protein>
<proteinExistence type="predicted"/>
<evidence type="ECO:0000313" key="3">
    <source>
        <dbReference type="EMBL" id="MBB5045973.1"/>
    </source>
</evidence>
<dbReference type="InterPro" id="IPR011006">
    <property type="entry name" value="CheY-like_superfamily"/>
</dbReference>
<gene>
    <name evidence="3" type="ORF">HNR60_000708</name>
</gene>
<evidence type="ECO:0000313" key="4">
    <source>
        <dbReference type="Proteomes" id="UP000542353"/>
    </source>
</evidence>
<dbReference type="SUPFAM" id="SSF52172">
    <property type="entry name" value="CheY-like"/>
    <property type="match status" value="1"/>
</dbReference>
<dbReference type="InterPro" id="IPR019302">
    <property type="entry name" value="CAP12/PCTIR_TIR_dom"/>
</dbReference>
<organism evidence="3 4">
    <name type="scientific">Rhodopseudomonas rhenobacensis</name>
    <dbReference type="NCBI Taxonomy" id="87461"/>
    <lineage>
        <taxon>Bacteria</taxon>
        <taxon>Pseudomonadati</taxon>
        <taxon>Pseudomonadota</taxon>
        <taxon>Alphaproteobacteria</taxon>
        <taxon>Hyphomicrobiales</taxon>
        <taxon>Nitrobacteraceae</taxon>
        <taxon>Rhodopseudomonas</taxon>
    </lineage>
</organism>
<dbReference type="Pfam" id="PF10137">
    <property type="entry name" value="CAP12-PCTIR_TIR"/>
    <property type="match status" value="1"/>
</dbReference>
<dbReference type="PROSITE" id="PS50110">
    <property type="entry name" value="RESPONSE_REGULATORY"/>
    <property type="match status" value="1"/>
</dbReference>
<feature type="domain" description="Response regulatory" evidence="2">
    <location>
        <begin position="1"/>
        <end position="115"/>
    </location>
</feature>
<dbReference type="GO" id="GO:0000160">
    <property type="term" value="P:phosphorelay signal transduction system"/>
    <property type="evidence" value="ECO:0007669"/>
    <property type="project" value="InterPro"/>
</dbReference>
<accession>A0A7W7Z123</accession>
<dbReference type="Gene3D" id="3.40.50.2300">
    <property type="match status" value="1"/>
</dbReference>